<dbReference type="Proteomes" id="UP001148737">
    <property type="component" value="Unassembled WGS sequence"/>
</dbReference>
<proteinExistence type="predicted"/>
<reference evidence="1" key="1">
    <citation type="submission" date="2022-07" db="EMBL/GenBank/DDBJ databases">
        <title>Genome Sequence of Lecanicillium saksenae.</title>
        <authorList>
            <person name="Buettner E."/>
        </authorList>
    </citation>
    <scope>NUCLEOTIDE SEQUENCE</scope>
    <source>
        <strain evidence="1">VT-O1</strain>
    </source>
</reference>
<protein>
    <submittedName>
        <fullName evidence="1">Uncharacterized protein</fullName>
    </submittedName>
</protein>
<comment type="caution">
    <text evidence="1">The sequence shown here is derived from an EMBL/GenBank/DDBJ whole genome shotgun (WGS) entry which is preliminary data.</text>
</comment>
<dbReference type="EMBL" id="JANAKD010000003">
    <property type="protein sequence ID" value="KAJ3499727.1"/>
    <property type="molecule type" value="Genomic_DNA"/>
</dbReference>
<gene>
    <name evidence="1" type="ORF">NLG97_g113</name>
</gene>
<accession>A0ACC1R7I0</accession>
<sequence>MEQDILDLTARKLCGFLSLCGVSDSGQESIKSHILSIAECVHESRLEAGLKGIPDCLKNQDISLSTNKSRRSNRILSSAKKRGRPDYSGQDDRPRHKKPKCAMCRKNMKATELTKTEKSQGESDSEEAGNADADEAAIGEDNDDEDNGDEDNNEEDNDKENNGEEDTGRNGAENVQEVMPATECSQMTDQTQLPLEITNTESLLAEHTGRVQGEETPGVNDAQTPPAASASHPAARQAEPITNLPTALIALTGSTPEAPLLDRSDTVYCPKVSETEREIHVMDTIFLCCLHFNFHLSRKKMQARYMETIFWHFIEEAAKEINPEDCPVPKGPLDGFTRQEKRAHLQFMEDAGYKTGATNVRHYRRLWKNLYTMREGGVDKILLYRTKEFDSFCESFHTDATPLLLDIVKRWEESYGPQISLLERRIENAARNGLSEDLMRSQPEIAERLKVESRAWNGDGNRWYSDQESASFTATYGPLPGDSPSHGGLRDIPTKKCEIRDMSLFVVLKPRGNEGVMVCPITTLKPGDFLGIFSGEIRYSSSFNETHGIPGPQEKLWLDYSRITGALNLMQTTWPGQDSNVCLQWESYVPAKKSKAIWRIAVRAVRAIEPFEEITRSACHELQHQLHQDNVAARRGFLRAS</sequence>
<organism evidence="1 2">
    <name type="scientific">Lecanicillium saksenae</name>
    <dbReference type="NCBI Taxonomy" id="468837"/>
    <lineage>
        <taxon>Eukaryota</taxon>
        <taxon>Fungi</taxon>
        <taxon>Dikarya</taxon>
        <taxon>Ascomycota</taxon>
        <taxon>Pezizomycotina</taxon>
        <taxon>Sordariomycetes</taxon>
        <taxon>Hypocreomycetidae</taxon>
        <taxon>Hypocreales</taxon>
        <taxon>Cordycipitaceae</taxon>
        <taxon>Lecanicillium</taxon>
    </lineage>
</organism>
<evidence type="ECO:0000313" key="1">
    <source>
        <dbReference type="EMBL" id="KAJ3499727.1"/>
    </source>
</evidence>
<name>A0ACC1R7I0_9HYPO</name>
<keyword evidence="2" id="KW-1185">Reference proteome</keyword>
<evidence type="ECO:0000313" key="2">
    <source>
        <dbReference type="Proteomes" id="UP001148737"/>
    </source>
</evidence>